<reference evidence="2 3" key="1">
    <citation type="submission" date="2020-10" db="EMBL/GenBank/DDBJ databases">
        <title>Trueperella pecoris sp. nov. isolated from bovine and porcine specimens.</title>
        <authorList>
            <person name="Schoenecker L."/>
            <person name="Schnydrig P."/>
            <person name="Brodard I."/>
            <person name="Thomann A."/>
            <person name="Hemphill A."/>
            <person name="Rodriguez-Campos S."/>
            <person name="Perreten V."/>
            <person name="Jores J."/>
            <person name="Kittl S."/>
        </authorList>
    </citation>
    <scope>NUCLEOTIDE SEQUENCE [LARGE SCALE GENOMIC DNA]</scope>
    <source>
        <strain evidence="2 3">15A0121</strain>
    </source>
</reference>
<feature type="domain" description="G" evidence="1">
    <location>
        <begin position="65"/>
        <end position="170"/>
    </location>
</feature>
<dbReference type="EMBL" id="CP063213">
    <property type="protein sequence ID" value="QOR46221.1"/>
    <property type="molecule type" value="Genomic_DNA"/>
</dbReference>
<dbReference type="Pfam" id="PF01926">
    <property type="entry name" value="MMR_HSR1"/>
    <property type="match status" value="1"/>
</dbReference>
<dbReference type="InterPro" id="IPR027417">
    <property type="entry name" value="P-loop_NTPase"/>
</dbReference>
<dbReference type="GO" id="GO:0000028">
    <property type="term" value="P:ribosomal small subunit assembly"/>
    <property type="evidence" value="ECO:0007669"/>
    <property type="project" value="TreeGrafter"/>
</dbReference>
<evidence type="ECO:0000259" key="1">
    <source>
        <dbReference type="Pfam" id="PF01926"/>
    </source>
</evidence>
<dbReference type="AlphaFoldDB" id="A0A7M1QWK5"/>
<keyword evidence="3" id="KW-1185">Reference proteome</keyword>
<dbReference type="Gene3D" id="3.40.50.300">
    <property type="entry name" value="P-loop containing nucleotide triphosphate hydrolases"/>
    <property type="match status" value="1"/>
</dbReference>
<name>A0A7M1QWK5_9ACTO</name>
<sequence length="514" mass="55012">MSTPAFSRAALAGLVSRTIDALKNAKLPLEMPGTRELVESRSQLLTQLESRILPHLHSDDLPAVIVFGGSSGAGKSTLVNSLVREEVSPASVLRPTTRTPVMLIHPRDYYKMGRHALSRMGKYEVVTSAIEGIVIVDAPDLDSVDDSNRALSSRLIDAADLWVFVTTASRYGDAVAWDTLQMANMRGVTCAVVLDRVPAAAMPVVRRDLAHRMEQMGLAESPLFIVPDAGAHSGLLPEELVKDLREWLEVVARTKAGDSLVDRTTAATLPQLRQDLLVLAEAVEAQDNALTDLKDKAFEGAQEPMEKLATNISHGRFGQGAPTTSWLSLASTGGPLAGMVAGRRPNILDRRSGARDRAMTTIFDAVLTSVRVALTQGLTAARVNVNQAWEFDVVNTAELRAQANANVDIDAIVDRALDGWKSDLLKLRMGDNPWLGAAGVASLLGVGAGGIAGAQKVAEALGGKEAVGQAREDLTERVRQALRELVAAYTSVVNAIDVGDASTLRLRASEFLNR</sequence>
<dbReference type="InterPro" id="IPR005662">
    <property type="entry name" value="GTPase_Era-like"/>
</dbReference>
<evidence type="ECO:0000313" key="2">
    <source>
        <dbReference type="EMBL" id="QOR46221.1"/>
    </source>
</evidence>
<dbReference type="CDD" id="cd00882">
    <property type="entry name" value="Ras_like_GTPase"/>
    <property type="match status" value="1"/>
</dbReference>
<accession>A0A7M1QWK5</accession>
<dbReference type="GO" id="GO:0005829">
    <property type="term" value="C:cytosol"/>
    <property type="evidence" value="ECO:0007669"/>
    <property type="project" value="TreeGrafter"/>
</dbReference>
<dbReference type="GO" id="GO:0043024">
    <property type="term" value="F:ribosomal small subunit binding"/>
    <property type="evidence" value="ECO:0007669"/>
    <property type="project" value="TreeGrafter"/>
</dbReference>
<dbReference type="GO" id="GO:0005525">
    <property type="term" value="F:GTP binding"/>
    <property type="evidence" value="ECO:0007669"/>
    <property type="project" value="InterPro"/>
</dbReference>
<dbReference type="PANTHER" id="PTHR42698">
    <property type="entry name" value="GTPASE ERA"/>
    <property type="match status" value="1"/>
</dbReference>
<dbReference type="RefSeq" id="WP_197551547.1">
    <property type="nucleotide sequence ID" value="NZ_CP063213.1"/>
</dbReference>
<dbReference type="PANTHER" id="PTHR42698:SF1">
    <property type="entry name" value="GTPASE ERA, MITOCHONDRIAL"/>
    <property type="match status" value="1"/>
</dbReference>
<protein>
    <submittedName>
        <fullName evidence="2">Dynamin family protein</fullName>
    </submittedName>
</protein>
<organism evidence="2 3">
    <name type="scientific">Trueperella pecoris</name>
    <dbReference type="NCBI Taxonomy" id="2733571"/>
    <lineage>
        <taxon>Bacteria</taxon>
        <taxon>Bacillati</taxon>
        <taxon>Actinomycetota</taxon>
        <taxon>Actinomycetes</taxon>
        <taxon>Actinomycetales</taxon>
        <taxon>Actinomycetaceae</taxon>
        <taxon>Trueperella</taxon>
    </lineage>
</organism>
<dbReference type="Proteomes" id="UP000595053">
    <property type="component" value="Chromosome"/>
</dbReference>
<dbReference type="InterPro" id="IPR006073">
    <property type="entry name" value="GTP-bd"/>
</dbReference>
<dbReference type="SUPFAM" id="SSF52540">
    <property type="entry name" value="P-loop containing nucleoside triphosphate hydrolases"/>
    <property type="match status" value="1"/>
</dbReference>
<proteinExistence type="predicted"/>
<evidence type="ECO:0000313" key="3">
    <source>
        <dbReference type="Proteomes" id="UP000595053"/>
    </source>
</evidence>
<gene>
    <name evidence="2" type="ORF">INS88_03170</name>
</gene>
<dbReference type="GO" id="GO:0019843">
    <property type="term" value="F:rRNA binding"/>
    <property type="evidence" value="ECO:0007669"/>
    <property type="project" value="TreeGrafter"/>
</dbReference>